<dbReference type="GO" id="GO:0005737">
    <property type="term" value="C:cytoplasm"/>
    <property type="evidence" value="ECO:0007669"/>
    <property type="project" value="UniProtKB-SubCell"/>
</dbReference>
<evidence type="ECO:0000256" key="7">
    <source>
        <dbReference type="ARBA" id="ARBA00033367"/>
    </source>
</evidence>
<dbReference type="InterPro" id="IPR018053">
    <property type="entry name" value="Glyco_hydro_32_AS"/>
</dbReference>
<dbReference type="PANTHER" id="PTHR43101:SF1">
    <property type="entry name" value="BETA-FRUCTOSIDASE"/>
    <property type="match status" value="1"/>
</dbReference>
<dbReference type="InterPro" id="IPR013320">
    <property type="entry name" value="ConA-like_dom_sf"/>
</dbReference>
<dbReference type="PANTHER" id="PTHR43101">
    <property type="entry name" value="BETA-FRUCTOSIDASE"/>
    <property type="match status" value="1"/>
</dbReference>
<comment type="similarity">
    <text evidence="2 8">Belongs to the glycosyl hydrolase 32 family.</text>
</comment>
<dbReference type="InterPro" id="IPR013148">
    <property type="entry name" value="Glyco_hydro_32_N"/>
</dbReference>
<comment type="subcellular location">
    <subcellularLocation>
        <location evidence="9">Cytoplasm</location>
    </subcellularLocation>
</comment>
<dbReference type="GO" id="GO:0005975">
    <property type="term" value="P:carbohydrate metabolic process"/>
    <property type="evidence" value="ECO:0007669"/>
    <property type="project" value="InterPro"/>
</dbReference>
<dbReference type="InterPro" id="IPR051214">
    <property type="entry name" value="GH32_Enzymes"/>
</dbReference>
<evidence type="ECO:0000259" key="10">
    <source>
        <dbReference type="Pfam" id="PF00251"/>
    </source>
</evidence>
<comment type="catalytic activity">
    <reaction evidence="8">
        <text>Hydrolysis of terminal non-reducing beta-D-fructofuranoside residues in beta-D-fructofuranosides.</text>
        <dbReference type="EC" id="3.2.1.26"/>
    </reaction>
</comment>
<keyword evidence="5 8" id="KW-0378">Hydrolase</keyword>
<dbReference type="Pfam" id="PF08244">
    <property type="entry name" value="Glyco_hydro_32C"/>
    <property type="match status" value="1"/>
</dbReference>
<evidence type="ECO:0000256" key="1">
    <source>
        <dbReference type="ARBA" id="ARBA00004914"/>
    </source>
</evidence>
<evidence type="ECO:0000259" key="11">
    <source>
        <dbReference type="Pfam" id="PF08244"/>
    </source>
</evidence>
<comment type="pathway">
    <text evidence="1 9">Glycan biosynthesis; sucrose metabolism.</text>
</comment>
<dbReference type="PROSITE" id="PS00609">
    <property type="entry name" value="GLYCOSYL_HYDROL_F32"/>
    <property type="match status" value="1"/>
</dbReference>
<comment type="caution">
    <text evidence="12">The sequence shown here is derived from an EMBL/GenBank/DDBJ whole genome shotgun (WGS) entry which is preliminary data.</text>
</comment>
<keyword evidence="9" id="KW-0963">Cytoplasm</keyword>
<reference evidence="12" key="1">
    <citation type="journal article" date="2021" name="PeerJ">
        <title>Extensive microbial diversity within the chicken gut microbiome revealed by metagenomics and culture.</title>
        <authorList>
            <person name="Gilroy R."/>
            <person name="Ravi A."/>
            <person name="Getino M."/>
            <person name="Pursley I."/>
            <person name="Horton D.L."/>
            <person name="Alikhan N.F."/>
            <person name="Baker D."/>
            <person name="Gharbi K."/>
            <person name="Hall N."/>
            <person name="Watson M."/>
            <person name="Adriaenssens E.M."/>
            <person name="Foster-Nyarko E."/>
            <person name="Jarju S."/>
            <person name="Secka A."/>
            <person name="Antonio M."/>
            <person name="Oren A."/>
            <person name="Chaudhuri R.R."/>
            <person name="La Ragione R."/>
            <person name="Hildebrand F."/>
            <person name="Pallen M.J."/>
        </authorList>
    </citation>
    <scope>NUCLEOTIDE SEQUENCE</scope>
    <source>
        <strain evidence="12">CHK179-7159</strain>
    </source>
</reference>
<dbReference type="NCBIfam" id="TIGR01322">
    <property type="entry name" value="scrB_fam"/>
    <property type="match status" value="1"/>
</dbReference>
<accession>A0A9D2I542</accession>
<dbReference type="SUPFAM" id="SSF75005">
    <property type="entry name" value="Arabinanase/levansucrase/invertase"/>
    <property type="match status" value="1"/>
</dbReference>
<evidence type="ECO:0000313" key="12">
    <source>
        <dbReference type="EMBL" id="HJA93471.1"/>
    </source>
</evidence>
<dbReference type="Proteomes" id="UP000886858">
    <property type="component" value="Unassembled WGS sequence"/>
</dbReference>
<name>A0A9D2I542_9FIRM</name>
<reference evidence="12" key="2">
    <citation type="submission" date="2021-04" db="EMBL/GenBank/DDBJ databases">
        <authorList>
            <person name="Gilroy R."/>
        </authorList>
    </citation>
    <scope>NUCLEOTIDE SEQUENCE</scope>
    <source>
        <strain evidence="12">CHK179-7159</strain>
    </source>
</reference>
<evidence type="ECO:0000313" key="13">
    <source>
        <dbReference type="Proteomes" id="UP000886858"/>
    </source>
</evidence>
<gene>
    <name evidence="12" type="ORF">H9717_10225</name>
</gene>
<dbReference type="InterPro" id="IPR006232">
    <property type="entry name" value="Suc6P_hydrolase"/>
</dbReference>
<dbReference type="EMBL" id="DWYY01000112">
    <property type="protein sequence ID" value="HJA93471.1"/>
    <property type="molecule type" value="Genomic_DNA"/>
</dbReference>
<evidence type="ECO:0000256" key="8">
    <source>
        <dbReference type="RuleBase" id="RU362110"/>
    </source>
</evidence>
<comment type="function">
    <text evidence="9">Enables the bacterium to metabolize sucrose as a sole carbon source.</text>
</comment>
<dbReference type="SUPFAM" id="SSF49899">
    <property type="entry name" value="Concanavalin A-like lectins/glucanases"/>
    <property type="match status" value="1"/>
</dbReference>
<evidence type="ECO:0000256" key="9">
    <source>
        <dbReference type="RuleBase" id="RU365015"/>
    </source>
</evidence>
<feature type="domain" description="Glycosyl hydrolase family 32 N-terminal" evidence="10">
    <location>
        <begin position="29"/>
        <end position="355"/>
    </location>
</feature>
<evidence type="ECO:0000256" key="3">
    <source>
        <dbReference type="ARBA" id="ARBA00012758"/>
    </source>
</evidence>
<dbReference type="InterPro" id="IPR023296">
    <property type="entry name" value="Glyco_hydro_beta-prop_sf"/>
</dbReference>
<keyword evidence="6 8" id="KW-0326">Glycosidase</keyword>
<dbReference type="CDD" id="cd08996">
    <property type="entry name" value="GH32_FFase"/>
    <property type="match status" value="1"/>
</dbReference>
<evidence type="ECO:0000256" key="5">
    <source>
        <dbReference type="ARBA" id="ARBA00022801"/>
    </source>
</evidence>
<dbReference type="Pfam" id="PF00251">
    <property type="entry name" value="Glyco_hydro_32N"/>
    <property type="match status" value="1"/>
</dbReference>
<dbReference type="GO" id="GO:0004564">
    <property type="term" value="F:beta-fructofuranosidase activity"/>
    <property type="evidence" value="ECO:0007669"/>
    <property type="project" value="UniProtKB-EC"/>
</dbReference>
<evidence type="ECO:0000256" key="2">
    <source>
        <dbReference type="ARBA" id="ARBA00009902"/>
    </source>
</evidence>
<proteinExistence type="inferred from homology"/>
<dbReference type="Gene3D" id="2.115.10.20">
    <property type="entry name" value="Glycosyl hydrolase domain, family 43"/>
    <property type="match status" value="1"/>
</dbReference>
<dbReference type="SMART" id="SM00640">
    <property type="entry name" value="Glyco_32"/>
    <property type="match status" value="1"/>
</dbReference>
<feature type="domain" description="Glycosyl hydrolase family 32 C-terminal" evidence="11">
    <location>
        <begin position="370"/>
        <end position="496"/>
    </location>
</feature>
<dbReference type="EC" id="3.2.1.26" evidence="3 8"/>
<dbReference type="AlphaFoldDB" id="A0A9D2I542"/>
<evidence type="ECO:0000256" key="6">
    <source>
        <dbReference type="ARBA" id="ARBA00023295"/>
    </source>
</evidence>
<dbReference type="Gene3D" id="2.60.120.560">
    <property type="entry name" value="Exo-inulinase, domain 1"/>
    <property type="match status" value="1"/>
</dbReference>
<keyword evidence="9" id="KW-0119">Carbohydrate metabolism</keyword>
<sequence length="509" mass="57801">MSSEKLNRAREYEKREAVLVPEEQRPAFHLSVPTGWMNDPNGFSFFQGWYHLFFQYNPYGTGWDAMHWGHARTQDLIRWEYLPAALAPDEDYDSFGVFSGSAIEEDGKHVLLYTGVSEKEDADGKKEVRQVQCLAVGDGVDYEKIPENPVIDASLLPEGSSREDFRDPKLWKEDGIFYAVAGSRAADGSGQIALFSSEDLKNWKFVTILDRSENRIGRMWECPDFFPAEMQATGSQAPEAQATQPPEENTRVLIISPQDVMAKWPELHNGNNALFLIGDYEKKNHVFRRHTVQSADYGLDYYAPQTVEAPDGRRILIAWMKSWDTNIFPEGYTWNGMMTVPREVTVRDGRVLQNPVRELEQYHGEPVCVEQKHVHEPVSFPGINGRTADLQVEIEGRGFGKFTVSLAKNGRWHTDLIYDEESGVLTFDRTCSGLRRDVVCSRSMPVPKKDGKVRLRILLDKYSVEVFANDGECVMTSLITTPQEADGICFSSENGVQADIRMYPIEISR</sequence>
<dbReference type="InterPro" id="IPR013189">
    <property type="entry name" value="Glyco_hydro_32_C"/>
</dbReference>
<evidence type="ECO:0000256" key="4">
    <source>
        <dbReference type="ARBA" id="ARBA00019623"/>
    </source>
</evidence>
<organism evidence="12 13">
    <name type="scientific">Candidatus Eisenbergiella merdipullorum</name>
    <dbReference type="NCBI Taxonomy" id="2838553"/>
    <lineage>
        <taxon>Bacteria</taxon>
        <taxon>Bacillati</taxon>
        <taxon>Bacillota</taxon>
        <taxon>Clostridia</taxon>
        <taxon>Lachnospirales</taxon>
        <taxon>Lachnospiraceae</taxon>
        <taxon>Eisenbergiella</taxon>
    </lineage>
</organism>
<protein>
    <recommendedName>
        <fullName evidence="4 8">Sucrose-6-phosphate hydrolase</fullName>
        <ecNumber evidence="3 8">3.2.1.26</ecNumber>
    </recommendedName>
    <alternativeName>
        <fullName evidence="7 9">Invertase</fullName>
    </alternativeName>
</protein>
<dbReference type="InterPro" id="IPR001362">
    <property type="entry name" value="Glyco_hydro_32"/>
</dbReference>